<proteinExistence type="predicted"/>
<dbReference type="EMBL" id="PEJP01000024">
    <property type="protein sequence ID" value="RYO61635.1"/>
    <property type="molecule type" value="Genomic_DNA"/>
</dbReference>
<gene>
    <name evidence="2" type="ORF">AA0113_g6724</name>
</gene>
<feature type="compositionally biased region" description="Basic and acidic residues" evidence="1">
    <location>
        <begin position="8"/>
        <end position="21"/>
    </location>
</feature>
<dbReference type="OrthoDB" id="3659303at2759"/>
<name>A0A4Q4RWC5_9PLEO</name>
<feature type="region of interest" description="Disordered" evidence="1">
    <location>
        <begin position="1"/>
        <end position="27"/>
    </location>
</feature>
<accession>A0A4Q4RWC5</accession>
<organism evidence="2 3">
    <name type="scientific">Alternaria arborescens</name>
    <dbReference type="NCBI Taxonomy" id="156630"/>
    <lineage>
        <taxon>Eukaryota</taxon>
        <taxon>Fungi</taxon>
        <taxon>Dikarya</taxon>
        <taxon>Ascomycota</taxon>
        <taxon>Pezizomycotina</taxon>
        <taxon>Dothideomycetes</taxon>
        <taxon>Pleosporomycetidae</taxon>
        <taxon>Pleosporales</taxon>
        <taxon>Pleosporineae</taxon>
        <taxon>Pleosporaceae</taxon>
        <taxon>Alternaria</taxon>
        <taxon>Alternaria sect. Alternaria</taxon>
    </lineage>
</organism>
<evidence type="ECO:0000256" key="1">
    <source>
        <dbReference type="SAM" id="MobiDB-lite"/>
    </source>
</evidence>
<comment type="caution">
    <text evidence="2">The sequence shown here is derived from an EMBL/GenBank/DDBJ whole genome shotgun (WGS) entry which is preliminary data.</text>
</comment>
<dbReference type="PANTHER" id="PTHR38790">
    <property type="entry name" value="2EXR DOMAIN-CONTAINING PROTEIN-RELATED"/>
    <property type="match status" value="1"/>
</dbReference>
<reference evidence="3" key="1">
    <citation type="journal article" date="2019" name="bioRxiv">
        <title>Genomics, evolutionary history and diagnostics of the Alternaria alternata species group including apple and Asian pear pathotypes.</title>
        <authorList>
            <person name="Armitage A.D."/>
            <person name="Cockerton H.M."/>
            <person name="Sreenivasaprasad S."/>
            <person name="Woodhall J.W."/>
            <person name="Lane C.R."/>
            <person name="Harrison R.J."/>
            <person name="Clarkson J.P."/>
        </authorList>
    </citation>
    <scope>NUCLEOTIDE SEQUENCE [LARGE SCALE GENOMIC DNA]</scope>
    <source>
        <strain evidence="3">RGR 97.0016</strain>
    </source>
</reference>
<evidence type="ECO:0000313" key="2">
    <source>
        <dbReference type="EMBL" id="RYO61635.1"/>
    </source>
</evidence>
<dbReference type="AlphaFoldDB" id="A0A4Q4RWC5"/>
<evidence type="ECO:0000313" key="3">
    <source>
        <dbReference type="Proteomes" id="UP000293823"/>
    </source>
</evidence>
<dbReference type="Proteomes" id="UP000293823">
    <property type="component" value="Unassembled WGS sequence"/>
</dbReference>
<sequence>MPQPRGANKTEDCRVEARTTRPESPLTTSDQRIIDIAQRNATSSPLLRLPPEIRNMIYTLIIDVVTVVFTKARLGRGRHPIQDGLALLRVCRQIHAEAALLPYALNTFVFWTFTSDLQAFLYGRKNEQIAAMRKVQWGSGGPTTAVEWIKILWKLERGSSRVGW</sequence>
<keyword evidence="3" id="KW-1185">Reference proteome</keyword>
<protein>
    <submittedName>
        <fullName evidence="2">Uncharacterized protein</fullName>
    </submittedName>
</protein>